<feature type="coiled-coil region" evidence="1">
    <location>
        <begin position="208"/>
        <end position="242"/>
    </location>
</feature>
<dbReference type="OrthoDB" id="3553547at2759"/>
<gene>
    <name evidence="3" type="ORF">N7509_010593</name>
</gene>
<name>A0A9W9VRM7_9EURO</name>
<comment type="caution">
    <text evidence="3">The sequence shown here is derived from an EMBL/GenBank/DDBJ whole genome shotgun (WGS) entry which is preliminary data.</text>
</comment>
<feature type="region of interest" description="Disordered" evidence="2">
    <location>
        <begin position="52"/>
        <end position="74"/>
    </location>
</feature>
<sequence length="475" mass="54279">MASWPGTSRSHSALASFAGDPWEDTRSEVYAARLSPMLQPAEDCPVWTSPVSTATDTLQPNSRWISDDSPPKTTSTVPLYGYPAEEVIESDPDLNARVQRIHETQPCLSSASSQQFHLPDNLPVHIQDNDVHLATILDKVAALQEDLFVQRSHARNFRSVLRHKREQENQIRRALQNNLNSIIPEEVDAKALRISQTIENLQAATASYLGLEAEYQMVEDALEQKEQDLDKHMAELTGILRKDVTLLAQEKHDIDVHSDSPVHHNVPAEDTHDFSPEAAEYISLVEDARVLRTRLEKLTRGETEYIKIVDQQKFRGQNGLPLDNNAQLFLEQYEDERNNIEGGLNETHLRLENHPGRKMPQDDIVVVTDDEWRDLLKEYLLDYTKDQPSPDPLRASKLDDRSPFFETGRPLPLNKSNFVNHWLLYRLRHSAIEVLKFKSQPELLDLMEKGWDGDSISQMAMRLWYEDGTTKVETA</sequence>
<keyword evidence="1" id="KW-0175">Coiled coil</keyword>
<evidence type="ECO:0000256" key="2">
    <source>
        <dbReference type="SAM" id="MobiDB-lite"/>
    </source>
</evidence>
<reference evidence="3" key="1">
    <citation type="submission" date="2022-12" db="EMBL/GenBank/DDBJ databases">
        <authorList>
            <person name="Petersen C."/>
        </authorList>
    </citation>
    <scope>NUCLEOTIDE SEQUENCE</scope>
    <source>
        <strain evidence="3">IBT 29677</strain>
    </source>
</reference>
<evidence type="ECO:0000256" key="1">
    <source>
        <dbReference type="SAM" id="Coils"/>
    </source>
</evidence>
<keyword evidence="4" id="KW-1185">Reference proteome</keyword>
<dbReference type="GeneID" id="81374210"/>
<organism evidence="3 4">
    <name type="scientific">Penicillium cosmopolitanum</name>
    <dbReference type="NCBI Taxonomy" id="1131564"/>
    <lineage>
        <taxon>Eukaryota</taxon>
        <taxon>Fungi</taxon>
        <taxon>Dikarya</taxon>
        <taxon>Ascomycota</taxon>
        <taxon>Pezizomycotina</taxon>
        <taxon>Eurotiomycetes</taxon>
        <taxon>Eurotiomycetidae</taxon>
        <taxon>Eurotiales</taxon>
        <taxon>Aspergillaceae</taxon>
        <taxon>Penicillium</taxon>
    </lineage>
</organism>
<protein>
    <submittedName>
        <fullName evidence="3">Uncharacterized protein</fullName>
    </submittedName>
</protein>
<accession>A0A9W9VRM7</accession>
<evidence type="ECO:0000313" key="4">
    <source>
        <dbReference type="Proteomes" id="UP001147747"/>
    </source>
</evidence>
<evidence type="ECO:0000313" key="3">
    <source>
        <dbReference type="EMBL" id="KAJ5388052.1"/>
    </source>
</evidence>
<dbReference type="EMBL" id="JAPZBU010000009">
    <property type="protein sequence ID" value="KAJ5388052.1"/>
    <property type="molecule type" value="Genomic_DNA"/>
</dbReference>
<proteinExistence type="predicted"/>
<dbReference type="RefSeq" id="XP_056485850.1">
    <property type="nucleotide sequence ID" value="XM_056635230.1"/>
</dbReference>
<dbReference type="Proteomes" id="UP001147747">
    <property type="component" value="Unassembled WGS sequence"/>
</dbReference>
<feature type="compositionally biased region" description="Polar residues" evidence="2">
    <location>
        <begin position="52"/>
        <end position="64"/>
    </location>
</feature>
<reference evidence="3" key="2">
    <citation type="journal article" date="2023" name="IMA Fungus">
        <title>Comparative genomic study of the Penicillium genus elucidates a diverse pangenome and 15 lateral gene transfer events.</title>
        <authorList>
            <person name="Petersen C."/>
            <person name="Sorensen T."/>
            <person name="Nielsen M.R."/>
            <person name="Sondergaard T.E."/>
            <person name="Sorensen J.L."/>
            <person name="Fitzpatrick D.A."/>
            <person name="Frisvad J.C."/>
            <person name="Nielsen K.L."/>
        </authorList>
    </citation>
    <scope>NUCLEOTIDE SEQUENCE</scope>
    <source>
        <strain evidence="3">IBT 29677</strain>
    </source>
</reference>
<dbReference type="AlphaFoldDB" id="A0A9W9VRM7"/>